<feature type="compositionally biased region" description="Basic and acidic residues" evidence="1">
    <location>
        <begin position="72"/>
        <end position="81"/>
    </location>
</feature>
<proteinExistence type="predicted"/>
<reference evidence="2 3" key="1">
    <citation type="journal article" date="2023" name="Commun. Biol.">
        <title>Genome analysis of Parmales, the sister group of diatoms, reveals the evolutionary specialization of diatoms from phago-mixotrophs to photoautotrophs.</title>
        <authorList>
            <person name="Ban H."/>
            <person name="Sato S."/>
            <person name="Yoshikawa S."/>
            <person name="Yamada K."/>
            <person name="Nakamura Y."/>
            <person name="Ichinomiya M."/>
            <person name="Sato N."/>
            <person name="Blanc-Mathieu R."/>
            <person name="Endo H."/>
            <person name="Kuwata A."/>
            <person name="Ogata H."/>
        </authorList>
    </citation>
    <scope>NUCLEOTIDE SEQUENCE [LARGE SCALE GENOMIC DNA]</scope>
</reference>
<dbReference type="Proteomes" id="UP001165060">
    <property type="component" value="Unassembled WGS sequence"/>
</dbReference>
<name>A0ABQ6MMM0_9STRA</name>
<dbReference type="EMBL" id="BRYB01001591">
    <property type="protein sequence ID" value="GMI29187.1"/>
    <property type="molecule type" value="Genomic_DNA"/>
</dbReference>
<evidence type="ECO:0000313" key="2">
    <source>
        <dbReference type="EMBL" id="GMI29187.1"/>
    </source>
</evidence>
<feature type="non-terminal residue" evidence="2">
    <location>
        <position position="158"/>
    </location>
</feature>
<protein>
    <submittedName>
        <fullName evidence="2">Uncharacterized protein</fullName>
    </submittedName>
</protein>
<sequence>MYLVGSERTEMRVVKDTNYSCLMQKTQRFHSLFRHYAKYHGLRKDELEYEFVSALGDNDTPESVQLQRADVIHVRKRREEPPASGEADDDEFRRDMSVLRADEEHMDCVFRVEVPAAERALRGGRPEELFSPGQLRRRTRPEEIRAHKAVLTARGEYF</sequence>
<feature type="region of interest" description="Disordered" evidence="1">
    <location>
        <begin position="72"/>
        <end position="93"/>
    </location>
</feature>
<evidence type="ECO:0000256" key="1">
    <source>
        <dbReference type="SAM" id="MobiDB-lite"/>
    </source>
</evidence>
<organism evidence="2 3">
    <name type="scientific">Tetraparma gracilis</name>
    <dbReference type="NCBI Taxonomy" id="2962635"/>
    <lineage>
        <taxon>Eukaryota</taxon>
        <taxon>Sar</taxon>
        <taxon>Stramenopiles</taxon>
        <taxon>Ochrophyta</taxon>
        <taxon>Bolidophyceae</taxon>
        <taxon>Parmales</taxon>
        <taxon>Triparmaceae</taxon>
        <taxon>Tetraparma</taxon>
    </lineage>
</organism>
<gene>
    <name evidence="2" type="ORF">TeGR_g9929</name>
</gene>
<evidence type="ECO:0000313" key="3">
    <source>
        <dbReference type="Proteomes" id="UP001165060"/>
    </source>
</evidence>
<accession>A0ABQ6MMM0</accession>
<comment type="caution">
    <text evidence="2">The sequence shown here is derived from an EMBL/GenBank/DDBJ whole genome shotgun (WGS) entry which is preliminary data.</text>
</comment>
<keyword evidence="3" id="KW-1185">Reference proteome</keyword>
<dbReference type="Gene3D" id="3.10.20.90">
    <property type="entry name" value="Phosphatidylinositol 3-kinase Catalytic Subunit, Chain A, domain 1"/>
    <property type="match status" value="1"/>
</dbReference>